<gene>
    <name evidence="1" type="ORF">KUCAC02_006975</name>
</gene>
<evidence type="ECO:0000313" key="2">
    <source>
        <dbReference type="Proteomes" id="UP001057452"/>
    </source>
</evidence>
<keyword evidence="2" id="KW-1185">Reference proteome</keyword>
<name>A0ACB9VUS6_CHAAC</name>
<organism evidence="1 2">
    <name type="scientific">Chaenocephalus aceratus</name>
    <name type="common">Blackfin icefish</name>
    <name type="synonym">Chaenichthys aceratus</name>
    <dbReference type="NCBI Taxonomy" id="36190"/>
    <lineage>
        <taxon>Eukaryota</taxon>
        <taxon>Metazoa</taxon>
        <taxon>Chordata</taxon>
        <taxon>Craniata</taxon>
        <taxon>Vertebrata</taxon>
        <taxon>Euteleostomi</taxon>
        <taxon>Actinopterygii</taxon>
        <taxon>Neopterygii</taxon>
        <taxon>Teleostei</taxon>
        <taxon>Neoteleostei</taxon>
        <taxon>Acanthomorphata</taxon>
        <taxon>Eupercaria</taxon>
        <taxon>Perciformes</taxon>
        <taxon>Notothenioidei</taxon>
        <taxon>Channichthyidae</taxon>
        <taxon>Chaenocephalus</taxon>
    </lineage>
</organism>
<accession>A0ACB9VUS6</accession>
<dbReference type="EMBL" id="CM043807">
    <property type="protein sequence ID" value="KAI4803426.1"/>
    <property type="molecule type" value="Genomic_DNA"/>
</dbReference>
<comment type="caution">
    <text evidence="1">The sequence shown here is derived from an EMBL/GenBank/DDBJ whole genome shotgun (WGS) entry which is preliminary data.</text>
</comment>
<feature type="non-terminal residue" evidence="1">
    <location>
        <position position="1"/>
    </location>
</feature>
<evidence type="ECO:0000313" key="1">
    <source>
        <dbReference type="EMBL" id="KAI4803426.1"/>
    </source>
</evidence>
<proteinExistence type="predicted"/>
<protein>
    <submittedName>
        <fullName evidence="1">Uncharacterized protein</fullName>
    </submittedName>
</protein>
<reference evidence="1" key="1">
    <citation type="submission" date="2022-05" db="EMBL/GenBank/DDBJ databases">
        <title>Chromosome-level genome of Chaenocephalus aceratus.</title>
        <authorList>
            <person name="Park H."/>
        </authorList>
    </citation>
    <scope>NUCLEOTIDE SEQUENCE</scope>
    <source>
        <strain evidence="1">KU_202001</strain>
    </source>
</reference>
<dbReference type="Proteomes" id="UP001057452">
    <property type="component" value="Chromosome 23"/>
</dbReference>
<sequence length="130" mass="14676">SLAFPGLSSAVYHRVQMELRAQPQSGGISVGHVCRPLYICVYVSTFGGPRETRQYSEPYRLWQPRFRENLCLEVPSSLIFNLHFPPSLSPLTCSPETDGRKLQWQLCLFKSTLTQYPPVTNMTKSLIGVA</sequence>
<feature type="non-terminal residue" evidence="1">
    <location>
        <position position="130"/>
    </location>
</feature>